<keyword evidence="3" id="KW-1185">Reference proteome</keyword>
<dbReference type="EMBL" id="PDDX01000001">
    <property type="protein sequence ID" value="PHI29726.1"/>
    <property type="molecule type" value="Genomic_DNA"/>
</dbReference>
<name>A0A2C6DEV6_9GAMM</name>
<evidence type="ECO:0000313" key="2">
    <source>
        <dbReference type="EMBL" id="PHI29726.1"/>
    </source>
</evidence>
<reference evidence="3" key="1">
    <citation type="submission" date="2017-09" db="EMBL/GenBank/DDBJ databases">
        <title>FDA dAtabase for Regulatory Grade micrObial Sequences (FDA-ARGOS): Supporting development and validation of Infectious Disease Dx tests.</title>
        <authorList>
            <person name="Minogue T."/>
            <person name="Wolcott M."/>
            <person name="Wasieloski L."/>
            <person name="Aguilar W."/>
            <person name="Moore D."/>
            <person name="Tallon L."/>
            <person name="Sadzewicz L."/>
            <person name="Ott S."/>
            <person name="Zhao X."/>
            <person name="Nagaraj S."/>
            <person name="Vavikolanu K."/>
            <person name="Aluvathingal J."/>
            <person name="Nadendla S."/>
            <person name="Sichtig H."/>
        </authorList>
    </citation>
    <scope>NUCLEOTIDE SEQUENCE [LARGE SCALE GENOMIC DNA]</scope>
    <source>
        <strain evidence="3">FDAARGOS_387</strain>
    </source>
</reference>
<evidence type="ECO:0008006" key="4">
    <source>
        <dbReference type="Google" id="ProtNLM"/>
    </source>
</evidence>
<accession>A0A2C6DEV6</accession>
<evidence type="ECO:0000256" key="1">
    <source>
        <dbReference type="SAM" id="SignalP"/>
    </source>
</evidence>
<dbReference type="Proteomes" id="UP000224974">
    <property type="component" value="Unassembled WGS sequence"/>
</dbReference>
<protein>
    <recommendedName>
        <fullName evidence="4">Lipoprotein</fullName>
    </recommendedName>
</protein>
<evidence type="ECO:0000313" key="3">
    <source>
        <dbReference type="Proteomes" id="UP000224974"/>
    </source>
</evidence>
<comment type="caution">
    <text evidence="2">The sequence shown here is derived from an EMBL/GenBank/DDBJ whole genome shotgun (WGS) entry which is preliminary data.</text>
</comment>
<organism evidence="2 3">
    <name type="scientific">Budvicia aquatica</name>
    <dbReference type="NCBI Taxonomy" id="82979"/>
    <lineage>
        <taxon>Bacteria</taxon>
        <taxon>Pseudomonadati</taxon>
        <taxon>Pseudomonadota</taxon>
        <taxon>Gammaproteobacteria</taxon>
        <taxon>Enterobacterales</taxon>
        <taxon>Budviciaceae</taxon>
        <taxon>Budvicia</taxon>
    </lineage>
</organism>
<feature type="chain" id="PRO_5012858250" description="Lipoprotein" evidence="1">
    <location>
        <begin position="22"/>
        <end position="141"/>
    </location>
</feature>
<dbReference type="PROSITE" id="PS51257">
    <property type="entry name" value="PROKAR_LIPOPROTEIN"/>
    <property type="match status" value="1"/>
</dbReference>
<feature type="signal peptide" evidence="1">
    <location>
        <begin position="1"/>
        <end position="21"/>
    </location>
</feature>
<keyword evidence="1" id="KW-0732">Signal</keyword>
<dbReference type="AlphaFoldDB" id="A0A2C6DEV6"/>
<gene>
    <name evidence="2" type="ORF">CRN84_10445</name>
</gene>
<sequence length="141" mass="15736">MRGITCVLVLVAACLTISGCARPFGPTPYTFDQSLLTQKQDTKQSKITVHRSVQVRGNLSGDNCKTLVFINDTKAAALAQNKYVVLYLDVGEYKLRVTGECNPESEWFEMGQILHIVSDGSEQVYETEVDAFSRVRMSRTH</sequence>
<dbReference type="RefSeq" id="WP_029093227.1">
    <property type="nucleotide sequence ID" value="NZ_PDDX01000001.1"/>
</dbReference>
<proteinExistence type="predicted"/>